<sequence>MIYNETKGSCKKVSSLHVAALVTAKITAITAVAIKQSSISHGSERVHYLDVAAQNTLHTRRPGNVCLCSPPTPLCVQDASHFGTPITG</sequence>
<dbReference type="EMBL" id="VSRR010011532">
    <property type="protein sequence ID" value="MPC53314.1"/>
    <property type="molecule type" value="Genomic_DNA"/>
</dbReference>
<dbReference type="AlphaFoldDB" id="A0A5B7G9U1"/>
<protein>
    <submittedName>
        <fullName evidence="1">Uncharacterized protein</fullName>
    </submittedName>
</protein>
<evidence type="ECO:0000313" key="2">
    <source>
        <dbReference type="Proteomes" id="UP000324222"/>
    </source>
</evidence>
<gene>
    <name evidence="1" type="ORF">E2C01_047203</name>
</gene>
<organism evidence="1 2">
    <name type="scientific">Portunus trituberculatus</name>
    <name type="common">Swimming crab</name>
    <name type="synonym">Neptunus trituberculatus</name>
    <dbReference type="NCBI Taxonomy" id="210409"/>
    <lineage>
        <taxon>Eukaryota</taxon>
        <taxon>Metazoa</taxon>
        <taxon>Ecdysozoa</taxon>
        <taxon>Arthropoda</taxon>
        <taxon>Crustacea</taxon>
        <taxon>Multicrustacea</taxon>
        <taxon>Malacostraca</taxon>
        <taxon>Eumalacostraca</taxon>
        <taxon>Eucarida</taxon>
        <taxon>Decapoda</taxon>
        <taxon>Pleocyemata</taxon>
        <taxon>Brachyura</taxon>
        <taxon>Eubrachyura</taxon>
        <taxon>Portunoidea</taxon>
        <taxon>Portunidae</taxon>
        <taxon>Portuninae</taxon>
        <taxon>Portunus</taxon>
    </lineage>
</organism>
<evidence type="ECO:0000313" key="1">
    <source>
        <dbReference type="EMBL" id="MPC53314.1"/>
    </source>
</evidence>
<dbReference type="Proteomes" id="UP000324222">
    <property type="component" value="Unassembled WGS sequence"/>
</dbReference>
<keyword evidence="2" id="KW-1185">Reference proteome</keyword>
<reference evidence="1 2" key="1">
    <citation type="submission" date="2019-05" db="EMBL/GenBank/DDBJ databases">
        <title>Another draft genome of Portunus trituberculatus and its Hox gene families provides insights of decapod evolution.</title>
        <authorList>
            <person name="Jeong J.-H."/>
            <person name="Song I."/>
            <person name="Kim S."/>
            <person name="Choi T."/>
            <person name="Kim D."/>
            <person name="Ryu S."/>
            <person name="Kim W."/>
        </authorList>
    </citation>
    <scope>NUCLEOTIDE SEQUENCE [LARGE SCALE GENOMIC DNA]</scope>
    <source>
        <tissue evidence="1">Muscle</tissue>
    </source>
</reference>
<comment type="caution">
    <text evidence="1">The sequence shown here is derived from an EMBL/GenBank/DDBJ whole genome shotgun (WGS) entry which is preliminary data.</text>
</comment>
<proteinExistence type="predicted"/>
<accession>A0A5B7G9U1</accession>
<name>A0A5B7G9U1_PORTR</name>